<dbReference type="Pfam" id="PF00018">
    <property type="entry name" value="SH3_1"/>
    <property type="match status" value="2"/>
</dbReference>
<dbReference type="PANTHER" id="PTHR15735:SF21">
    <property type="entry name" value="PROTEIN NERVOUS WRECK"/>
    <property type="match status" value="1"/>
</dbReference>
<dbReference type="Pfam" id="PF00611">
    <property type="entry name" value="FCH"/>
    <property type="match status" value="1"/>
</dbReference>
<comment type="function">
    <text evidence="5">Plays a role in endocytosis and trafficking to the vacuole. Functions with type I myosins to restore polarity of the actin cytoskeleton after NaCl stress.</text>
</comment>
<dbReference type="SMART" id="SM00055">
    <property type="entry name" value="FCH"/>
    <property type="match status" value="1"/>
</dbReference>
<keyword evidence="1 8" id="KW-0728">SH3 domain</keyword>
<feature type="domain" description="SH3" evidence="12">
    <location>
        <begin position="511"/>
        <end position="571"/>
    </location>
</feature>
<feature type="domain" description="Phorbol-ester/DAG-type" evidence="13">
    <location>
        <begin position="416"/>
        <end position="466"/>
    </location>
</feature>
<evidence type="ECO:0000259" key="12">
    <source>
        <dbReference type="PROSITE" id="PS50002"/>
    </source>
</evidence>
<evidence type="ECO:0000256" key="10">
    <source>
        <dbReference type="SAM" id="Coils"/>
    </source>
</evidence>
<dbReference type="GO" id="GO:0030864">
    <property type="term" value="C:cortical actin cytoskeleton"/>
    <property type="evidence" value="ECO:0007669"/>
    <property type="project" value="UniProtKB-ARBA"/>
</dbReference>
<feature type="domain" description="F-BAR" evidence="14">
    <location>
        <begin position="2"/>
        <end position="275"/>
    </location>
</feature>
<dbReference type="InterPro" id="IPR036028">
    <property type="entry name" value="SH3-like_dom_sf"/>
</dbReference>
<dbReference type="PROSITE" id="PS51741">
    <property type="entry name" value="F_BAR"/>
    <property type="match status" value="1"/>
</dbReference>
<evidence type="ECO:0000256" key="8">
    <source>
        <dbReference type="PROSITE-ProRule" id="PRU00192"/>
    </source>
</evidence>
<evidence type="ECO:0000313" key="15">
    <source>
        <dbReference type="EMBL" id="KAG2171285.1"/>
    </source>
</evidence>
<dbReference type="Gene3D" id="1.20.1270.60">
    <property type="entry name" value="Arfaptin homology (AH) domain/BAR domain"/>
    <property type="match status" value="1"/>
</dbReference>
<dbReference type="Proteomes" id="UP000654370">
    <property type="component" value="Unassembled WGS sequence"/>
</dbReference>
<feature type="domain" description="SH3" evidence="12">
    <location>
        <begin position="600"/>
        <end position="655"/>
    </location>
</feature>
<evidence type="ECO:0000256" key="5">
    <source>
        <dbReference type="ARBA" id="ARBA00054085"/>
    </source>
</evidence>
<evidence type="ECO:0000256" key="9">
    <source>
        <dbReference type="PROSITE-ProRule" id="PRU01077"/>
    </source>
</evidence>
<dbReference type="EMBL" id="JAEPQZ010000022">
    <property type="protein sequence ID" value="KAG2171285.1"/>
    <property type="molecule type" value="Genomic_DNA"/>
</dbReference>
<dbReference type="PROSITE" id="PS00479">
    <property type="entry name" value="ZF_DAG_PE_1"/>
    <property type="match status" value="1"/>
</dbReference>
<keyword evidence="16" id="KW-1185">Reference proteome</keyword>
<dbReference type="SUPFAM" id="SSF103657">
    <property type="entry name" value="BAR/IMD domain-like"/>
    <property type="match status" value="1"/>
</dbReference>
<dbReference type="InterPro" id="IPR001060">
    <property type="entry name" value="FCH_dom"/>
</dbReference>
<dbReference type="GO" id="GO:0030036">
    <property type="term" value="P:actin cytoskeleton organization"/>
    <property type="evidence" value="ECO:0007669"/>
    <property type="project" value="UniProtKB-ARBA"/>
</dbReference>
<dbReference type="FunFam" id="1.20.1270.60:FF:000060">
    <property type="entry name" value="Actin polymerization protein Bzz1"/>
    <property type="match status" value="1"/>
</dbReference>
<dbReference type="InterPro" id="IPR027267">
    <property type="entry name" value="AH/BAR_dom_sf"/>
</dbReference>
<sequence length="655" mass="72942">MTTFGTDLKDQVPVIADHVADGIAFLDEFRSFAKDRAQIEKEYSQKLESLCKKYNSKRQKLAAAKPSTTPSAKQEDEWDWADKSSSTSNAWTSLLQQTELVAKTRHQLAEDLTTGINDVLKSVASKKEEARKKHVNFYHKLRSDRDKAYSEKDKAKQAYDEACVEVENLRAKLERGTGDQEKYNKQIDQAIIDRNNAKNVYILAIGVANAEKNKYFDSDIPDLSNRLQGLNNSRIQAGQQLLTNYISLDTQALNASIDHLNTTLTTVGQIDAEIDSAVFVRKAIEKVQFDKESQADFSFMPWNGGGNPSVIIDRDENMSVDDAAVVFLNNNLIKNKRKLNEVNSELSKKAQEVSKLQEKLDGYSEGAKYGAYDELNELLAEAQRHVAVITTYKTKYETEIALITESIGDAGLQTTAHTFKPTSFTIPTTCNYCDTTVWGLSKQGMTCKACGYNCHAKCEMKVPPNCTRVRGKIDRQKSLSRVSSYRPVSARSDTSAQPDFTPSLAVSSNPASPNRAFALYDYDAANPDEISIREGDEVSVIEPDDGSGWIKIRSNSSQGLVPANYIDTSSPNEATNGAAEESYYSNDSPQVPEIEQPKQEPIEYVTALYDFEGQSGEELSMKEGDRIVLLNRDEGGWWHGNLNGQIGIFPSNYVQ</sequence>
<dbReference type="SUPFAM" id="SSF57889">
    <property type="entry name" value="Cysteine-rich domain"/>
    <property type="match status" value="1"/>
</dbReference>
<comment type="caution">
    <text evidence="15">The sequence shown here is derived from an EMBL/GenBank/DDBJ whole genome shotgun (WGS) entry which is preliminary data.</text>
</comment>
<evidence type="ECO:0000256" key="11">
    <source>
        <dbReference type="SAM" id="MobiDB-lite"/>
    </source>
</evidence>
<dbReference type="GO" id="GO:0046872">
    <property type="term" value="F:metal ion binding"/>
    <property type="evidence" value="ECO:0007669"/>
    <property type="project" value="UniProtKB-KW"/>
</dbReference>
<dbReference type="Pfam" id="PF00130">
    <property type="entry name" value="C1_1"/>
    <property type="match status" value="1"/>
</dbReference>
<dbReference type="Gene3D" id="2.30.30.40">
    <property type="entry name" value="SH3 Domains"/>
    <property type="match status" value="2"/>
</dbReference>
<dbReference type="PROSITE" id="PS50081">
    <property type="entry name" value="ZF_DAG_PE_2"/>
    <property type="match status" value="1"/>
</dbReference>
<feature type="coiled-coil region" evidence="10">
    <location>
        <begin position="329"/>
        <end position="359"/>
    </location>
</feature>
<dbReference type="FunFam" id="2.30.30.40:FF:000072">
    <property type="entry name" value="Unconventional Myosin IB"/>
    <property type="match status" value="1"/>
</dbReference>
<dbReference type="PRINTS" id="PR00452">
    <property type="entry name" value="SH3DOMAIN"/>
</dbReference>
<evidence type="ECO:0000256" key="6">
    <source>
        <dbReference type="ARBA" id="ARBA00061387"/>
    </source>
</evidence>
<dbReference type="GO" id="GO:0030833">
    <property type="term" value="P:regulation of actin filament polymerization"/>
    <property type="evidence" value="ECO:0007669"/>
    <property type="project" value="TreeGrafter"/>
</dbReference>
<evidence type="ECO:0000313" key="16">
    <source>
        <dbReference type="Proteomes" id="UP000654370"/>
    </source>
</evidence>
<dbReference type="CDD" id="cd00174">
    <property type="entry name" value="SH3"/>
    <property type="match status" value="1"/>
</dbReference>
<dbReference type="PROSITE" id="PS50002">
    <property type="entry name" value="SH3"/>
    <property type="match status" value="2"/>
</dbReference>
<evidence type="ECO:0000259" key="14">
    <source>
        <dbReference type="PROSITE" id="PS51741"/>
    </source>
</evidence>
<evidence type="ECO:0000256" key="3">
    <source>
        <dbReference type="ARBA" id="ARBA00022833"/>
    </source>
</evidence>
<dbReference type="Gene3D" id="3.30.60.20">
    <property type="match status" value="1"/>
</dbReference>
<evidence type="ECO:0000256" key="4">
    <source>
        <dbReference type="ARBA" id="ARBA00023054"/>
    </source>
</evidence>
<dbReference type="InterPro" id="IPR002219">
    <property type="entry name" value="PKC_DAG/PE"/>
</dbReference>
<dbReference type="InterPro" id="IPR046349">
    <property type="entry name" value="C1-like_sf"/>
</dbReference>
<dbReference type="InterPro" id="IPR001452">
    <property type="entry name" value="SH3_domain"/>
</dbReference>
<organism evidence="15 16">
    <name type="scientific">Mortierella isabellina</name>
    <name type="common">Filamentous fungus</name>
    <name type="synonym">Umbelopsis isabellina</name>
    <dbReference type="NCBI Taxonomy" id="91625"/>
    <lineage>
        <taxon>Eukaryota</taxon>
        <taxon>Fungi</taxon>
        <taxon>Fungi incertae sedis</taxon>
        <taxon>Mucoromycota</taxon>
        <taxon>Mucoromycotina</taxon>
        <taxon>Umbelopsidomycetes</taxon>
        <taxon>Umbelopsidales</taxon>
        <taxon>Umbelopsidaceae</taxon>
        <taxon>Umbelopsis</taxon>
    </lineage>
</organism>
<feature type="compositionally biased region" description="Polar residues" evidence="11">
    <location>
        <begin position="491"/>
        <end position="509"/>
    </location>
</feature>
<gene>
    <name evidence="15" type="ORF">INT43_002907</name>
</gene>
<accession>A0A8H7PCF2</accession>
<proteinExistence type="inferred from homology"/>
<comment type="similarity">
    <text evidence="6">Belongs to the BZZ1 family.</text>
</comment>
<feature type="region of interest" description="Disordered" evidence="11">
    <location>
        <begin position="61"/>
        <end position="84"/>
    </location>
</feature>
<dbReference type="PRINTS" id="PR00008">
    <property type="entry name" value="DAGPEDOMAIN"/>
</dbReference>
<dbReference type="InterPro" id="IPR031160">
    <property type="entry name" value="F_BAR_dom"/>
</dbReference>
<dbReference type="PRINTS" id="PR00499">
    <property type="entry name" value="P67PHOX"/>
</dbReference>
<dbReference type="InterPro" id="IPR035459">
    <property type="entry name" value="Bzz1_SH3_1"/>
</dbReference>
<feature type="coiled-coil region" evidence="10">
    <location>
        <begin position="152"/>
        <end position="186"/>
    </location>
</feature>
<protein>
    <recommendedName>
        <fullName evidence="7">Protein BZZ1</fullName>
    </recommendedName>
</protein>
<dbReference type="AlphaFoldDB" id="A0A8H7PCF2"/>
<keyword evidence="4 9" id="KW-0175">Coiled coil</keyword>
<evidence type="ECO:0000256" key="2">
    <source>
        <dbReference type="ARBA" id="ARBA00022723"/>
    </source>
</evidence>
<feature type="region of interest" description="Disordered" evidence="11">
    <location>
        <begin position="567"/>
        <end position="593"/>
    </location>
</feature>
<dbReference type="InterPro" id="IPR020454">
    <property type="entry name" value="DAG/PE-bd"/>
</dbReference>
<evidence type="ECO:0000256" key="1">
    <source>
        <dbReference type="ARBA" id="ARBA00022443"/>
    </source>
</evidence>
<dbReference type="CDD" id="cd11912">
    <property type="entry name" value="SH3_Bzz1_1"/>
    <property type="match status" value="1"/>
</dbReference>
<dbReference type="PANTHER" id="PTHR15735">
    <property type="entry name" value="FCH AND DOUBLE SH3 DOMAINS PROTEIN"/>
    <property type="match status" value="1"/>
</dbReference>
<reference evidence="15" key="1">
    <citation type="submission" date="2020-12" db="EMBL/GenBank/DDBJ databases">
        <title>Metabolic potential, ecology and presence of endohyphal bacteria is reflected in genomic diversity of Mucoromycotina.</title>
        <authorList>
            <person name="Muszewska A."/>
            <person name="Okrasinska A."/>
            <person name="Steczkiewicz K."/>
            <person name="Drgas O."/>
            <person name="Orlowska M."/>
            <person name="Perlinska-Lenart U."/>
            <person name="Aleksandrzak-Piekarczyk T."/>
            <person name="Szatraj K."/>
            <person name="Zielenkiewicz U."/>
            <person name="Pilsyk S."/>
            <person name="Malc E."/>
            <person name="Mieczkowski P."/>
            <person name="Kruszewska J.S."/>
            <person name="Biernat P."/>
            <person name="Pawlowska J."/>
        </authorList>
    </citation>
    <scope>NUCLEOTIDE SEQUENCE</scope>
    <source>
        <strain evidence="15">WA0000067209</strain>
    </source>
</reference>
<keyword evidence="2" id="KW-0479">Metal-binding</keyword>
<dbReference type="SMART" id="SM00109">
    <property type="entry name" value="C1"/>
    <property type="match status" value="1"/>
</dbReference>
<dbReference type="SUPFAM" id="SSF50044">
    <property type="entry name" value="SH3-domain"/>
    <property type="match status" value="2"/>
</dbReference>
<name>A0A8H7PCF2_MORIS</name>
<dbReference type="CDD" id="cd20824">
    <property type="entry name" value="C1_SpBZZ1-like"/>
    <property type="match status" value="1"/>
</dbReference>
<evidence type="ECO:0000259" key="13">
    <source>
        <dbReference type="PROSITE" id="PS50081"/>
    </source>
</evidence>
<feature type="region of interest" description="Disordered" evidence="11">
    <location>
        <begin position="480"/>
        <end position="509"/>
    </location>
</feature>
<dbReference type="SMART" id="SM00326">
    <property type="entry name" value="SH3"/>
    <property type="match status" value="2"/>
</dbReference>
<evidence type="ECO:0000256" key="7">
    <source>
        <dbReference type="ARBA" id="ARBA00074946"/>
    </source>
</evidence>
<dbReference type="OrthoDB" id="8783038at2759"/>
<keyword evidence="3" id="KW-0862">Zinc</keyword>